<dbReference type="InterPro" id="IPR029044">
    <property type="entry name" value="Nucleotide-diphossugar_trans"/>
</dbReference>
<evidence type="ECO:0000256" key="4">
    <source>
        <dbReference type="ARBA" id="ARBA00022679"/>
    </source>
</evidence>
<evidence type="ECO:0000256" key="2">
    <source>
        <dbReference type="ARBA" id="ARBA00010401"/>
    </source>
</evidence>
<comment type="similarity">
    <text evidence="2">Belongs to the UDPGP type 1 family.</text>
</comment>
<dbReference type="Pfam" id="PF01704">
    <property type="entry name" value="UDPGP"/>
    <property type="match status" value="1"/>
</dbReference>
<evidence type="ECO:0000313" key="7">
    <source>
        <dbReference type="EMBL" id="GKT26528.1"/>
    </source>
</evidence>
<evidence type="ECO:0000256" key="3">
    <source>
        <dbReference type="ARBA" id="ARBA00012457"/>
    </source>
</evidence>
<evidence type="ECO:0000256" key="1">
    <source>
        <dbReference type="ARBA" id="ARBA00005208"/>
    </source>
</evidence>
<evidence type="ECO:0000256" key="6">
    <source>
        <dbReference type="ARBA" id="ARBA00048493"/>
    </source>
</evidence>
<dbReference type="PANTHER" id="PTHR11952">
    <property type="entry name" value="UDP- GLUCOSE PYROPHOSPHORYLASE"/>
    <property type="match status" value="1"/>
</dbReference>
<dbReference type="InterPro" id="IPR039741">
    <property type="entry name" value="UDP-sugar_pyrophosphorylase"/>
</dbReference>
<name>A0ABQ5K6W4_9EUKA</name>
<dbReference type="EMBL" id="BQXS01012660">
    <property type="protein sequence ID" value="GKT26528.1"/>
    <property type="molecule type" value="Genomic_DNA"/>
</dbReference>
<reference evidence="7" key="1">
    <citation type="submission" date="2022-03" db="EMBL/GenBank/DDBJ databases">
        <title>Draft genome sequence of Aduncisulcus paluster, a free-living microaerophilic Fornicata.</title>
        <authorList>
            <person name="Yuyama I."/>
            <person name="Kume K."/>
            <person name="Tamura T."/>
            <person name="Inagaki Y."/>
            <person name="Hashimoto T."/>
        </authorList>
    </citation>
    <scope>NUCLEOTIDE SEQUENCE</scope>
    <source>
        <strain evidence="7">NY0171</strain>
    </source>
</reference>
<dbReference type="EC" id="2.7.7.23" evidence="3"/>
<protein>
    <recommendedName>
        <fullName evidence="3">UDP-N-acetylglucosamine diphosphorylase</fullName>
        <ecNumber evidence="3">2.7.7.23</ecNumber>
    </recommendedName>
</protein>
<evidence type="ECO:0000256" key="5">
    <source>
        <dbReference type="ARBA" id="ARBA00022695"/>
    </source>
</evidence>
<dbReference type="PANTHER" id="PTHR11952:SF2">
    <property type="entry name" value="LD24639P"/>
    <property type="match status" value="1"/>
</dbReference>
<comment type="catalytic activity">
    <reaction evidence="6">
        <text>N-acetyl-alpha-D-glucosamine 1-phosphate + UTP + H(+) = UDP-N-acetyl-alpha-D-glucosamine + diphosphate</text>
        <dbReference type="Rhea" id="RHEA:13509"/>
        <dbReference type="ChEBI" id="CHEBI:15378"/>
        <dbReference type="ChEBI" id="CHEBI:33019"/>
        <dbReference type="ChEBI" id="CHEBI:46398"/>
        <dbReference type="ChEBI" id="CHEBI:57705"/>
        <dbReference type="ChEBI" id="CHEBI:57776"/>
        <dbReference type="EC" id="2.7.7.23"/>
    </reaction>
</comment>
<dbReference type="SUPFAM" id="SSF53448">
    <property type="entry name" value="Nucleotide-diphospho-sugar transferases"/>
    <property type="match status" value="1"/>
</dbReference>
<proteinExistence type="inferred from homology"/>
<organism evidence="7 8">
    <name type="scientific">Aduncisulcus paluster</name>
    <dbReference type="NCBI Taxonomy" id="2918883"/>
    <lineage>
        <taxon>Eukaryota</taxon>
        <taxon>Metamonada</taxon>
        <taxon>Carpediemonas-like organisms</taxon>
        <taxon>Aduncisulcus</taxon>
    </lineage>
</organism>
<dbReference type="Proteomes" id="UP001057375">
    <property type="component" value="Unassembled WGS sequence"/>
</dbReference>
<gene>
    <name evidence="7" type="ORF">ADUPG1_013387</name>
</gene>
<dbReference type="InterPro" id="IPR002618">
    <property type="entry name" value="UDPGP_fam"/>
</dbReference>
<accession>A0ABQ5K6W4</accession>
<evidence type="ECO:0000313" key="8">
    <source>
        <dbReference type="Proteomes" id="UP001057375"/>
    </source>
</evidence>
<comment type="pathway">
    <text evidence="1">Nucleotide-sugar biosynthesis; UDP-N-acetyl-alpha-D-glucosamine biosynthesis; UDP-N-acetyl-alpha-D-glucosamine from N-acetyl-alpha-D-glucosamine 1-phosphate: step 1/1.</text>
</comment>
<keyword evidence="5" id="KW-0548">Nucleotidyltransferase</keyword>
<keyword evidence="8" id="KW-1185">Reference proteome</keyword>
<comment type="caution">
    <text evidence="7">The sequence shown here is derived from an EMBL/GenBank/DDBJ whole genome shotgun (WGS) entry which is preliminary data.</text>
</comment>
<sequence>MDSTATLKDIPSQYSSLVDDSKREMFYELGLNSLLKKEFALLILAGGLGTRLGAFGSKGIVKIGLKSDLSLFGLMAAKIKALQTHIIGSSPPDSCRSFSIPWVILTSSLSHESIINHFKTQKFFGLEKHQIIFIMQGQEVCSDFDGNPMKISPTEPSISPNGNGGVFGAMRDSDLFSTLEERGFPDVKYFQFIPVDNILVHPCYIEAVGMAIQNDIDFVNVCVQRSNPSESVGYCAMRKIEPDSELHSIKKALGIGPSKSTSTPCIVEYSHMSEADKTRANVRSFPWANICIHVISRRLLNTIFDYSRAHKPDGKDILYGGALLPYHSARKAIPYWDKKEKKIIKPSIPNGIKREMFLFDILNAVDISRFGVYEVKRDDAFAPLKSKEDIKPCLSSLSSYHHSVAQKCGIRLKVEEQFDPASFYDLKDLQYQRRRFDWRFVII</sequence>
<keyword evidence="4" id="KW-0808">Transferase</keyword>
<dbReference type="Gene3D" id="3.90.550.10">
    <property type="entry name" value="Spore Coat Polysaccharide Biosynthesis Protein SpsA, Chain A"/>
    <property type="match status" value="1"/>
</dbReference>